<feature type="compositionally biased region" description="Basic residues" evidence="1">
    <location>
        <begin position="39"/>
        <end position="55"/>
    </location>
</feature>
<reference evidence="2 3" key="1">
    <citation type="journal article" date="2018" name="Nat. Ecol. Evol.">
        <title>Pezizomycetes genomes reveal the molecular basis of ectomycorrhizal truffle lifestyle.</title>
        <authorList>
            <person name="Murat C."/>
            <person name="Payen T."/>
            <person name="Noel B."/>
            <person name="Kuo A."/>
            <person name="Morin E."/>
            <person name="Chen J."/>
            <person name="Kohler A."/>
            <person name="Krizsan K."/>
            <person name="Balestrini R."/>
            <person name="Da Silva C."/>
            <person name="Montanini B."/>
            <person name="Hainaut M."/>
            <person name="Levati E."/>
            <person name="Barry K.W."/>
            <person name="Belfiori B."/>
            <person name="Cichocki N."/>
            <person name="Clum A."/>
            <person name="Dockter R.B."/>
            <person name="Fauchery L."/>
            <person name="Guy J."/>
            <person name="Iotti M."/>
            <person name="Le Tacon F."/>
            <person name="Lindquist E.A."/>
            <person name="Lipzen A."/>
            <person name="Malagnac F."/>
            <person name="Mello A."/>
            <person name="Molinier V."/>
            <person name="Miyauchi S."/>
            <person name="Poulain J."/>
            <person name="Riccioni C."/>
            <person name="Rubini A."/>
            <person name="Sitrit Y."/>
            <person name="Splivallo R."/>
            <person name="Traeger S."/>
            <person name="Wang M."/>
            <person name="Zifcakova L."/>
            <person name="Wipf D."/>
            <person name="Zambonelli A."/>
            <person name="Paolocci F."/>
            <person name="Nowrousian M."/>
            <person name="Ottonello S."/>
            <person name="Baldrian P."/>
            <person name="Spatafora J.W."/>
            <person name="Henrissat B."/>
            <person name="Nagy L.G."/>
            <person name="Aury J.M."/>
            <person name="Wincker P."/>
            <person name="Grigoriev I.V."/>
            <person name="Bonfante P."/>
            <person name="Martin F.M."/>
        </authorList>
    </citation>
    <scope>NUCLEOTIDE SEQUENCE [LARGE SCALE GENOMIC DNA]</scope>
    <source>
        <strain evidence="2 3">CCBAS932</strain>
    </source>
</reference>
<proteinExistence type="predicted"/>
<evidence type="ECO:0000256" key="1">
    <source>
        <dbReference type="SAM" id="MobiDB-lite"/>
    </source>
</evidence>
<sequence>MILFRIDMYFNNKRYLLSSPPLMSGNLKKWKISREVKRGVRTPKKKEKKEKKKKKEEKNPMNMMQCIKVNMGVKKKKRRDVKKKKNSCPGLPKIMKNMKNMEMKRKIESKTYPPQIRIGKMNTKFINNTQNRSCRGAKDIMPIKGNKREEVLK</sequence>
<dbReference type="AlphaFoldDB" id="A0A3N4L7G8"/>
<dbReference type="EMBL" id="ML119120">
    <property type="protein sequence ID" value="RPB13935.1"/>
    <property type="molecule type" value="Genomic_DNA"/>
</dbReference>
<gene>
    <name evidence="2" type="ORF">P167DRAFT_87750</name>
</gene>
<protein>
    <submittedName>
        <fullName evidence="2">Uncharacterized protein</fullName>
    </submittedName>
</protein>
<organism evidence="2 3">
    <name type="scientific">Morchella conica CCBAS932</name>
    <dbReference type="NCBI Taxonomy" id="1392247"/>
    <lineage>
        <taxon>Eukaryota</taxon>
        <taxon>Fungi</taxon>
        <taxon>Dikarya</taxon>
        <taxon>Ascomycota</taxon>
        <taxon>Pezizomycotina</taxon>
        <taxon>Pezizomycetes</taxon>
        <taxon>Pezizales</taxon>
        <taxon>Morchellaceae</taxon>
        <taxon>Morchella</taxon>
    </lineage>
</organism>
<dbReference type="Proteomes" id="UP000277580">
    <property type="component" value="Unassembled WGS sequence"/>
</dbReference>
<name>A0A3N4L7G8_9PEZI</name>
<keyword evidence="3" id="KW-1185">Reference proteome</keyword>
<accession>A0A3N4L7G8</accession>
<feature type="region of interest" description="Disordered" evidence="1">
    <location>
        <begin position="34"/>
        <end position="100"/>
    </location>
</feature>
<evidence type="ECO:0000313" key="2">
    <source>
        <dbReference type="EMBL" id="RPB13935.1"/>
    </source>
</evidence>
<dbReference type="InParanoid" id="A0A3N4L7G8"/>
<evidence type="ECO:0000313" key="3">
    <source>
        <dbReference type="Proteomes" id="UP000277580"/>
    </source>
</evidence>
<feature type="compositionally biased region" description="Basic residues" evidence="1">
    <location>
        <begin position="73"/>
        <end position="86"/>
    </location>
</feature>